<evidence type="ECO:0000256" key="10">
    <source>
        <dbReference type="ARBA" id="ARBA00023180"/>
    </source>
</evidence>
<evidence type="ECO:0000256" key="2">
    <source>
        <dbReference type="ARBA" id="ARBA00010260"/>
    </source>
</evidence>
<keyword evidence="4" id="KW-1003">Cell membrane</keyword>
<dbReference type="Proteomes" id="UP001266305">
    <property type="component" value="Unassembled WGS sequence"/>
</dbReference>
<dbReference type="Pfam" id="PF01153">
    <property type="entry name" value="Glypican"/>
    <property type="match status" value="1"/>
</dbReference>
<evidence type="ECO:0000256" key="8">
    <source>
        <dbReference type="ARBA" id="ARBA00023136"/>
    </source>
</evidence>
<reference evidence="15 16" key="1">
    <citation type="submission" date="2023-05" db="EMBL/GenBank/DDBJ databases">
        <title>B98-5 Cell Line De Novo Hybrid Assembly: An Optical Mapping Approach.</title>
        <authorList>
            <person name="Kananen K."/>
            <person name="Auerbach J.A."/>
            <person name="Kautto E."/>
            <person name="Blachly J.S."/>
        </authorList>
    </citation>
    <scope>NUCLEOTIDE SEQUENCE [LARGE SCALE GENOMIC DNA]</scope>
    <source>
        <strain evidence="15">B95-8</strain>
        <tissue evidence="15">Cell line</tissue>
    </source>
</reference>
<evidence type="ECO:0000256" key="5">
    <source>
        <dbReference type="ARBA" id="ARBA00022622"/>
    </source>
</evidence>
<evidence type="ECO:0000256" key="6">
    <source>
        <dbReference type="ARBA" id="ARBA00022729"/>
    </source>
</evidence>
<evidence type="ECO:0000256" key="13">
    <source>
        <dbReference type="RuleBase" id="RU003518"/>
    </source>
</evidence>
<comment type="function">
    <text evidence="14">Cell surface proteoglycan.</text>
</comment>
<comment type="similarity">
    <text evidence="2 13">Belongs to the glypican family.</text>
</comment>
<sequence>IGKLCAHSQQRQYRSAYYPEDLFIDKKVLKVAHVEHEETLSSRRRELIQKLKTFISFYSALPGYICSHSPVAENDTLCWNGQELVER</sequence>
<evidence type="ECO:0000256" key="9">
    <source>
        <dbReference type="ARBA" id="ARBA00023157"/>
    </source>
</evidence>
<feature type="non-terminal residue" evidence="15">
    <location>
        <position position="1"/>
    </location>
</feature>
<comment type="caution">
    <text evidence="15">The sequence shown here is derived from an EMBL/GenBank/DDBJ whole genome shotgun (WGS) entry which is preliminary data.</text>
</comment>
<evidence type="ECO:0000256" key="11">
    <source>
        <dbReference type="ARBA" id="ARBA00023207"/>
    </source>
</evidence>
<name>A0ABQ9TGJ2_SAGOE</name>
<dbReference type="PANTHER" id="PTHR10822">
    <property type="entry name" value="GLYPICAN"/>
    <property type="match status" value="1"/>
</dbReference>
<proteinExistence type="inferred from homology"/>
<evidence type="ECO:0000256" key="12">
    <source>
        <dbReference type="ARBA" id="ARBA00023288"/>
    </source>
</evidence>
<evidence type="ECO:0000313" key="15">
    <source>
        <dbReference type="EMBL" id="KAK2083868.1"/>
    </source>
</evidence>
<evidence type="ECO:0000256" key="14">
    <source>
        <dbReference type="RuleBase" id="RU003519"/>
    </source>
</evidence>
<keyword evidence="11 14" id="KW-0357">Heparan sulfate</keyword>
<comment type="subcellular location">
    <subcellularLocation>
        <location evidence="1">Cell membrane</location>
        <topology evidence="1">Lipid-anchor</topology>
        <topology evidence="1">GPI-anchor</topology>
        <orientation evidence="1">Extracellular side</orientation>
    </subcellularLocation>
</comment>
<keyword evidence="5 14" id="KW-0336">GPI-anchor</keyword>
<evidence type="ECO:0000256" key="4">
    <source>
        <dbReference type="ARBA" id="ARBA00022475"/>
    </source>
</evidence>
<protein>
    <recommendedName>
        <fullName evidence="3">Glypican-3</fullName>
    </recommendedName>
</protein>
<evidence type="ECO:0000256" key="1">
    <source>
        <dbReference type="ARBA" id="ARBA00004471"/>
    </source>
</evidence>
<dbReference type="InterPro" id="IPR001863">
    <property type="entry name" value="Glypican"/>
</dbReference>
<dbReference type="EMBL" id="JASSZA010000023">
    <property type="protein sequence ID" value="KAK2083868.1"/>
    <property type="molecule type" value="Genomic_DNA"/>
</dbReference>
<gene>
    <name evidence="15" type="primary">GPC3_2</name>
    <name evidence="15" type="ORF">P7K49_039104</name>
</gene>
<evidence type="ECO:0000256" key="7">
    <source>
        <dbReference type="ARBA" id="ARBA00022974"/>
    </source>
</evidence>
<keyword evidence="8 14" id="KW-0472">Membrane</keyword>
<keyword evidence="7 14" id="KW-0654">Proteoglycan</keyword>
<keyword evidence="9" id="KW-1015">Disulfide bond</keyword>
<keyword evidence="16" id="KW-1185">Reference proteome</keyword>
<organism evidence="15 16">
    <name type="scientific">Saguinus oedipus</name>
    <name type="common">Cotton-top tamarin</name>
    <name type="synonym">Oedipomidas oedipus</name>
    <dbReference type="NCBI Taxonomy" id="9490"/>
    <lineage>
        <taxon>Eukaryota</taxon>
        <taxon>Metazoa</taxon>
        <taxon>Chordata</taxon>
        <taxon>Craniata</taxon>
        <taxon>Vertebrata</taxon>
        <taxon>Euteleostomi</taxon>
        <taxon>Mammalia</taxon>
        <taxon>Eutheria</taxon>
        <taxon>Euarchontoglires</taxon>
        <taxon>Primates</taxon>
        <taxon>Haplorrhini</taxon>
        <taxon>Platyrrhini</taxon>
        <taxon>Cebidae</taxon>
        <taxon>Callitrichinae</taxon>
        <taxon>Saguinus</taxon>
    </lineage>
</organism>
<evidence type="ECO:0000256" key="3">
    <source>
        <dbReference type="ARBA" id="ARBA00014712"/>
    </source>
</evidence>
<keyword evidence="10" id="KW-0325">Glycoprotein</keyword>
<accession>A0ABQ9TGJ2</accession>
<keyword evidence="6" id="KW-0732">Signal</keyword>
<dbReference type="PANTHER" id="PTHR10822:SF4">
    <property type="entry name" value="GLYPICAN-3"/>
    <property type="match status" value="1"/>
</dbReference>
<evidence type="ECO:0000313" key="16">
    <source>
        <dbReference type="Proteomes" id="UP001266305"/>
    </source>
</evidence>
<keyword evidence="12 14" id="KW-0449">Lipoprotein</keyword>